<dbReference type="RefSeq" id="WP_134524367.1">
    <property type="nucleotide sequence ID" value="NZ_SOHH01000087.1"/>
</dbReference>
<protein>
    <recommendedName>
        <fullName evidence="3">Discoidin domain-containing protein</fullName>
    </recommendedName>
</protein>
<dbReference type="AlphaFoldDB" id="A0A4R9B3D9"/>
<dbReference type="EMBL" id="SOHH01000087">
    <property type="protein sequence ID" value="TFD74724.1"/>
    <property type="molecule type" value="Genomic_DNA"/>
</dbReference>
<keyword evidence="2" id="KW-1185">Reference proteome</keyword>
<organism evidence="1 2">
    <name type="scientific">Cryobacterium fucosi</name>
    <dbReference type="NCBI Taxonomy" id="1259157"/>
    <lineage>
        <taxon>Bacteria</taxon>
        <taxon>Bacillati</taxon>
        <taxon>Actinomycetota</taxon>
        <taxon>Actinomycetes</taxon>
        <taxon>Micrococcales</taxon>
        <taxon>Microbacteriaceae</taxon>
        <taxon>Cryobacterium</taxon>
    </lineage>
</organism>
<proteinExistence type="predicted"/>
<reference evidence="1 2" key="1">
    <citation type="submission" date="2019-03" db="EMBL/GenBank/DDBJ databases">
        <title>Genomics of glacier-inhabiting Cryobacterium strains.</title>
        <authorList>
            <person name="Liu Q."/>
            <person name="Xin Y.-H."/>
        </authorList>
    </citation>
    <scope>NUCLEOTIDE SEQUENCE [LARGE SCALE GENOMIC DNA]</scope>
    <source>
        <strain evidence="1 2">Hh4</strain>
    </source>
</reference>
<evidence type="ECO:0008006" key="3">
    <source>
        <dbReference type="Google" id="ProtNLM"/>
    </source>
</evidence>
<gene>
    <name evidence="1" type="ORF">E3T48_12425</name>
</gene>
<comment type="caution">
    <text evidence="1">The sequence shown here is derived from an EMBL/GenBank/DDBJ whole genome shotgun (WGS) entry which is preliminary data.</text>
</comment>
<name>A0A4R9B3D9_9MICO</name>
<sequence length="84" mass="8953">MAKTIRAQLNVTAASGTVPTLDVTIQDSIDGGATWNTVGTFTQKTAASREVINVTIPFSNTLRAAWTIAGTTPSFTFAIDWYAE</sequence>
<dbReference type="OrthoDB" id="4151701at2"/>
<evidence type="ECO:0000313" key="1">
    <source>
        <dbReference type="EMBL" id="TFD74724.1"/>
    </source>
</evidence>
<evidence type="ECO:0000313" key="2">
    <source>
        <dbReference type="Proteomes" id="UP000298313"/>
    </source>
</evidence>
<accession>A0A4R9B3D9</accession>
<dbReference type="Proteomes" id="UP000298313">
    <property type="component" value="Unassembled WGS sequence"/>
</dbReference>